<evidence type="ECO:0000259" key="1">
    <source>
        <dbReference type="Pfam" id="PF11907"/>
    </source>
</evidence>
<sequence>MNYNKEDDAIAYEDHFENEEYLIALSKTNRKVDSKDAEIIFRKQPEYKNTKILLFVRKNKNDSETKTFYFLGEMNAAGDPEPVAVPKRDGTGGKVSAFKVRYRLESNVRRDIYEYITES</sequence>
<organism evidence="2">
    <name type="scientific">uncultured prokaryote</name>
    <dbReference type="NCBI Taxonomy" id="198431"/>
    <lineage>
        <taxon>unclassified sequences</taxon>
        <taxon>environmental samples</taxon>
    </lineage>
</organism>
<proteinExistence type="predicted"/>
<reference evidence="2" key="1">
    <citation type="submission" date="2015-06" db="EMBL/GenBank/DDBJ databases">
        <authorList>
            <person name="Joergensen T."/>
        </authorList>
    </citation>
    <scope>NUCLEOTIDE SEQUENCE</scope>
    <source>
        <strain evidence="2">RGRH0321</strain>
    </source>
</reference>
<reference evidence="2" key="2">
    <citation type="submission" date="2015-07" db="EMBL/GenBank/DDBJ databases">
        <title>Plasmids, circular viruses and viroids from rat gut.</title>
        <authorList>
            <person name="Jorgensen T.J."/>
            <person name="Hansen M.A."/>
            <person name="Xu Z."/>
            <person name="Tabak M.A."/>
            <person name="Sorensen S.J."/>
            <person name="Hansen L.H."/>
        </authorList>
    </citation>
    <scope>NUCLEOTIDE SEQUENCE</scope>
    <source>
        <strain evidence="2">RGRH0321</strain>
    </source>
</reference>
<dbReference type="AlphaFoldDB" id="A0A0H5PZT1"/>
<evidence type="ECO:0000313" key="2">
    <source>
        <dbReference type="EMBL" id="CRY94680.1"/>
    </source>
</evidence>
<feature type="domain" description="DUF3427" evidence="1">
    <location>
        <begin position="2"/>
        <end position="116"/>
    </location>
</feature>
<dbReference type="Pfam" id="PF11907">
    <property type="entry name" value="DUF3427"/>
    <property type="match status" value="1"/>
</dbReference>
<dbReference type="InterPro" id="IPR021835">
    <property type="entry name" value="DUF3427"/>
</dbReference>
<protein>
    <recommendedName>
        <fullName evidence="1">DUF3427 domain-containing protein</fullName>
    </recommendedName>
</protein>
<name>A0A0H5PZT1_9ZZZZ</name>
<dbReference type="EMBL" id="LN852991">
    <property type="protein sequence ID" value="CRY94680.1"/>
    <property type="molecule type" value="Genomic_DNA"/>
</dbReference>
<accession>A0A0H5PZT1</accession>